<organism evidence="7 8">
    <name type="scientific">Porphyromonas somerae</name>
    <dbReference type="NCBI Taxonomy" id="322095"/>
    <lineage>
        <taxon>Bacteria</taxon>
        <taxon>Pseudomonadati</taxon>
        <taxon>Bacteroidota</taxon>
        <taxon>Bacteroidia</taxon>
        <taxon>Bacteroidales</taxon>
        <taxon>Porphyromonadaceae</taxon>
        <taxon>Porphyromonas</taxon>
    </lineage>
</organism>
<dbReference type="PANTHER" id="PTHR43763:SF6">
    <property type="entry name" value="XAA-PRO AMINOPEPTIDASE 1"/>
    <property type="match status" value="1"/>
</dbReference>
<dbReference type="Pfam" id="PF00557">
    <property type="entry name" value="Peptidase_M24"/>
    <property type="match status" value="1"/>
</dbReference>
<dbReference type="PATRIC" id="fig|322095.3.peg.1784"/>
<evidence type="ECO:0000256" key="2">
    <source>
        <dbReference type="ARBA" id="ARBA00022723"/>
    </source>
</evidence>
<dbReference type="Pfam" id="PF16188">
    <property type="entry name" value="Peptidase_M24_C"/>
    <property type="match status" value="1"/>
</dbReference>
<dbReference type="OrthoDB" id="9806388at2"/>
<evidence type="ECO:0000259" key="5">
    <source>
        <dbReference type="Pfam" id="PF01321"/>
    </source>
</evidence>
<dbReference type="EMBL" id="LSDK01000127">
    <property type="protein sequence ID" value="KXB74052.1"/>
    <property type="molecule type" value="Genomic_DNA"/>
</dbReference>
<dbReference type="SUPFAM" id="SSF53092">
    <property type="entry name" value="Creatinase/prolidase N-terminal domain"/>
    <property type="match status" value="1"/>
</dbReference>
<dbReference type="CDD" id="cd01085">
    <property type="entry name" value="APP"/>
    <property type="match status" value="1"/>
</dbReference>
<dbReference type="InterPro" id="IPR033740">
    <property type="entry name" value="Pept_M24B"/>
</dbReference>
<protein>
    <submittedName>
        <fullName evidence="7">Peptidase, M24 family</fullName>
    </submittedName>
</protein>
<comment type="caution">
    <text evidence="7">The sequence shown here is derived from an EMBL/GenBank/DDBJ whole genome shotgun (WGS) entry which is preliminary data.</text>
</comment>
<dbReference type="InterPro" id="IPR036005">
    <property type="entry name" value="Creatinase/aminopeptidase-like"/>
</dbReference>
<dbReference type="Gene3D" id="3.40.350.10">
    <property type="entry name" value="Creatinase/prolidase N-terminal domain"/>
    <property type="match status" value="2"/>
</dbReference>
<evidence type="ECO:0000259" key="6">
    <source>
        <dbReference type="Pfam" id="PF16188"/>
    </source>
</evidence>
<evidence type="ECO:0000313" key="8">
    <source>
        <dbReference type="Proteomes" id="UP000070224"/>
    </source>
</evidence>
<feature type="domain" description="Creatinase N-terminal" evidence="5">
    <location>
        <begin position="7"/>
        <end position="130"/>
    </location>
</feature>
<dbReference type="Pfam" id="PF16189">
    <property type="entry name" value="Creatinase_N_2"/>
    <property type="match status" value="1"/>
</dbReference>
<dbReference type="GO" id="GO:0046872">
    <property type="term" value="F:metal ion binding"/>
    <property type="evidence" value="ECO:0007669"/>
    <property type="project" value="UniProtKB-KW"/>
</dbReference>
<dbReference type="InterPro" id="IPR000587">
    <property type="entry name" value="Creatinase_N"/>
</dbReference>
<dbReference type="InterPro" id="IPR029149">
    <property type="entry name" value="Creatin/AminoP/Spt16_N"/>
</dbReference>
<dbReference type="Gene3D" id="3.90.230.10">
    <property type="entry name" value="Creatinase/methionine aminopeptidase superfamily"/>
    <property type="match status" value="1"/>
</dbReference>
<dbReference type="Proteomes" id="UP000070224">
    <property type="component" value="Unassembled WGS sequence"/>
</dbReference>
<dbReference type="AlphaFoldDB" id="A0A134B281"/>
<accession>A0A134B281</accession>
<dbReference type="PANTHER" id="PTHR43763">
    <property type="entry name" value="XAA-PRO AMINOPEPTIDASE 1"/>
    <property type="match status" value="1"/>
</dbReference>
<dbReference type="STRING" id="322095.HMPREF3185_01808"/>
<name>A0A134B281_9PORP</name>
<feature type="domain" description="Peptidase M24" evidence="4">
    <location>
        <begin position="311"/>
        <end position="523"/>
    </location>
</feature>
<dbReference type="FunFam" id="3.90.230.10:FF:000009">
    <property type="entry name" value="xaa-Pro aminopeptidase 2"/>
    <property type="match status" value="1"/>
</dbReference>
<feature type="domain" description="Peptidase M24 C-terminal" evidence="6">
    <location>
        <begin position="535"/>
        <end position="594"/>
    </location>
</feature>
<keyword evidence="3" id="KW-0378">Hydrolase</keyword>
<evidence type="ECO:0000313" key="7">
    <source>
        <dbReference type="EMBL" id="KXB74052.1"/>
    </source>
</evidence>
<dbReference type="GO" id="GO:0005737">
    <property type="term" value="C:cytoplasm"/>
    <property type="evidence" value="ECO:0007669"/>
    <property type="project" value="UniProtKB-ARBA"/>
</dbReference>
<dbReference type="SUPFAM" id="SSF55920">
    <property type="entry name" value="Creatinase/aminopeptidase"/>
    <property type="match status" value="1"/>
</dbReference>
<sequence length="594" mass="65738">MSTIIERLALLRKEMKAAGLSAYIIPSSDAHLSEYTPDRFKSRAWISGFNGSAGTVVVTLDKAGLWTDSRYFLQAGEQLKDSSIELFKMGVPGVPTIEGFLAAELPAGAVVGADGACLSFAEADDTERKLAVYGIEYRLTQDLIERVWADRPALPDQPLFLHPEEYSGASAKERIEAVRGKLRAQGANATIITMIDELAWVFNVRGNDVSFNPVAVGFGYIGEKEAVIFVDPAKVPEEVRSYLMGNGVTLKGYTELDSFIAALPAEVRLLVDTKRITYHIYSLIPAHCRKIEGVSALTQLKAIKNGTEIACLRKVMARDGASLTRFFKWLEEALGRGETYTEYELGIRLNEFRAKDDKFYGDSFGTICGYLGNGAIVHYSAQEDTAATVRPEGVLLLDSGGQYVDGTTDITRTVALSAPSEELRTDYTLVLKGHIQLALVQYLEGTRGSQLDILARHALWQQGLNYGHGTGHGVGFFLNVHEGPQNIRMEVNPTPLELGMITSNEPGLYRSGKYGIRIENLVITELREETEFGRFFGFETVTLCYLDNQLVRKDFLTAEEIAWYDAYQERVYQTIAPLLSSDEAAWLRSKTLPL</sequence>
<evidence type="ECO:0000259" key="4">
    <source>
        <dbReference type="Pfam" id="PF00557"/>
    </source>
</evidence>
<proteinExistence type="inferred from homology"/>
<dbReference type="InterPro" id="IPR050422">
    <property type="entry name" value="X-Pro_aminopeptidase_P"/>
</dbReference>
<dbReference type="Pfam" id="PF01321">
    <property type="entry name" value="Creatinase_N"/>
    <property type="match status" value="1"/>
</dbReference>
<keyword evidence="8" id="KW-1185">Reference proteome</keyword>
<dbReference type="RefSeq" id="WP_060935888.1">
    <property type="nucleotide sequence ID" value="NZ_KQ960462.1"/>
</dbReference>
<keyword evidence="2" id="KW-0479">Metal-binding</keyword>
<dbReference type="InterPro" id="IPR000994">
    <property type="entry name" value="Pept_M24"/>
</dbReference>
<evidence type="ECO:0000256" key="1">
    <source>
        <dbReference type="ARBA" id="ARBA00008766"/>
    </source>
</evidence>
<dbReference type="FunFam" id="3.40.350.10:FF:000003">
    <property type="entry name" value="Xaa-pro aminopeptidase P"/>
    <property type="match status" value="1"/>
</dbReference>
<comment type="similarity">
    <text evidence="1">Belongs to the peptidase M24B family.</text>
</comment>
<evidence type="ECO:0000256" key="3">
    <source>
        <dbReference type="ARBA" id="ARBA00022801"/>
    </source>
</evidence>
<reference evidence="8" key="1">
    <citation type="submission" date="2016-01" db="EMBL/GenBank/DDBJ databases">
        <authorList>
            <person name="Mitreva M."/>
            <person name="Pepin K.H."/>
            <person name="Mihindukulasuriya K.A."/>
            <person name="Fulton R."/>
            <person name="Fronick C."/>
            <person name="O'Laughlin M."/>
            <person name="Miner T."/>
            <person name="Herter B."/>
            <person name="Rosa B.A."/>
            <person name="Cordes M."/>
            <person name="Tomlinson C."/>
            <person name="Wollam A."/>
            <person name="Palsikar V.B."/>
            <person name="Mardis E.R."/>
            <person name="Wilson R.K."/>
        </authorList>
    </citation>
    <scope>NUCLEOTIDE SEQUENCE [LARGE SCALE GENOMIC DNA]</scope>
    <source>
        <strain evidence="8">KA00683</strain>
    </source>
</reference>
<dbReference type="GO" id="GO:0070006">
    <property type="term" value="F:metalloaminopeptidase activity"/>
    <property type="evidence" value="ECO:0007669"/>
    <property type="project" value="InterPro"/>
</dbReference>
<dbReference type="InterPro" id="IPR032416">
    <property type="entry name" value="Peptidase_M24_C"/>
</dbReference>
<gene>
    <name evidence="7" type="ORF">HMPREF3185_01808</name>
</gene>